<evidence type="ECO:0000259" key="6">
    <source>
        <dbReference type="Pfam" id="PF01494"/>
    </source>
</evidence>
<organism evidence="8 9">
    <name type="scientific">Nocardiopsis rhodophaea</name>
    <dbReference type="NCBI Taxonomy" id="280238"/>
    <lineage>
        <taxon>Bacteria</taxon>
        <taxon>Bacillati</taxon>
        <taxon>Actinomycetota</taxon>
        <taxon>Actinomycetes</taxon>
        <taxon>Streptosporangiales</taxon>
        <taxon>Nocardiopsidaceae</taxon>
        <taxon>Nocardiopsis</taxon>
    </lineage>
</organism>
<evidence type="ECO:0000256" key="5">
    <source>
        <dbReference type="ARBA" id="ARBA00023002"/>
    </source>
</evidence>
<dbReference type="Proteomes" id="UP001501585">
    <property type="component" value="Unassembled WGS sequence"/>
</dbReference>
<accession>A0ABN2TKN1</accession>
<evidence type="ECO:0000259" key="7">
    <source>
        <dbReference type="Pfam" id="PF26311"/>
    </source>
</evidence>
<dbReference type="EMBL" id="BAAAPC010000024">
    <property type="protein sequence ID" value="GAA2012165.1"/>
    <property type="molecule type" value="Genomic_DNA"/>
</dbReference>
<evidence type="ECO:0000256" key="4">
    <source>
        <dbReference type="ARBA" id="ARBA00022827"/>
    </source>
</evidence>
<sequence length="444" mass="47185">MTPPPAPASRPDAHLDAVVVGAGPAGAAAALELARAGRSVTLLERGPYPGSKNVYGGVVYGRVLDDVIPHWWEEAPVQRWVVRRSTMLLTDQRALAVDLRSQDWGAPPHNGMTAYRADFDSWLAHKAVSAGARLLTSTVATDLLRDTTGTTTGVRTDRPGGDLPARVVIACDGVNSFLAKQAGLLPAADPAHHTLGVKEVIGLDRDTIDERFGLRGTDGADIEMLGHTRGIPGGGFLYTNTDTVAVGAVLSLTGLAQAGVRPEEVLAGLKRHPAIAPYLRGGTVEEYSAHLIPEGGYDHMPRLVDDGLLIAGDAAQMTLAAGIWLEGVNFAIGSGLAAGRAAASALATGDVSARGLAPYRRDLEQTFVLADHKRLRGAPGLVLSDRVQRRYPHLFNDLAHGMFTVTNPDPKPGVAALLRRSARRNGVRLRDLAADAWRAWRVFR</sequence>
<feature type="domain" description="FAD-binding" evidence="6">
    <location>
        <begin position="16"/>
        <end position="184"/>
    </location>
</feature>
<comment type="caution">
    <text evidence="8">The sequence shown here is derived from an EMBL/GenBank/DDBJ whole genome shotgun (WGS) entry which is preliminary data.</text>
</comment>
<reference evidence="9" key="1">
    <citation type="journal article" date="2019" name="Int. J. Syst. Evol. Microbiol.">
        <title>The Global Catalogue of Microorganisms (GCM) 10K type strain sequencing project: providing services to taxonomists for standard genome sequencing and annotation.</title>
        <authorList>
            <consortium name="The Broad Institute Genomics Platform"/>
            <consortium name="The Broad Institute Genome Sequencing Center for Infectious Disease"/>
            <person name="Wu L."/>
            <person name="Ma J."/>
        </authorList>
    </citation>
    <scope>NUCLEOTIDE SEQUENCE [LARGE SCALE GENOMIC DNA]</scope>
    <source>
        <strain evidence="9">JCM 15313</strain>
    </source>
</reference>
<dbReference type="PANTHER" id="PTHR43624">
    <property type="entry name" value="ELECTRON TRANSFER FLAVOPROTEIN-QUINONE OXIDOREDUCTASE YDIS-RELATED"/>
    <property type="match status" value="1"/>
</dbReference>
<dbReference type="Pfam" id="PF26311">
    <property type="entry name" value="ETF-QO_FixC_C"/>
    <property type="match status" value="1"/>
</dbReference>
<dbReference type="PRINTS" id="PR00420">
    <property type="entry name" value="RNGMNOXGNASE"/>
</dbReference>
<dbReference type="InterPro" id="IPR036188">
    <property type="entry name" value="FAD/NAD-bd_sf"/>
</dbReference>
<comment type="similarity">
    <text evidence="2">Belongs to the ETF-QO/FixC family.</text>
</comment>
<evidence type="ECO:0000256" key="1">
    <source>
        <dbReference type="ARBA" id="ARBA00001974"/>
    </source>
</evidence>
<comment type="cofactor">
    <cofactor evidence="1">
        <name>FAD</name>
        <dbReference type="ChEBI" id="CHEBI:57692"/>
    </cofactor>
</comment>
<proteinExistence type="inferred from homology"/>
<dbReference type="PANTHER" id="PTHR43624:SF2">
    <property type="entry name" value="ELECTRON TRANSFER FLAVOPROTEIN-QUINONE OXIDOREDUCTASE YDIS-RELATED"/>
    <property type="match status" value="1"/>
</dbReference>
<dbReference type="InterPro" id="IPR002938">
    <property type="entry name" value="FAD-bd"/>
</dbReference>
<dbReference type="SUPFAM" id="SSF54373">
    <property type="entry name" value="FAD-linked reductases, C-terminal domain"/>
    <property type="match status" value="1"/>
</dbReference>
<feature type="domain" description="FixC-like C-terminal" evidence="7">
    <location>
        <begin position="385"/>
        <end position="444"/>
    </location>
</feature>
<keyword evidence="5" id="KW-0560">Oxidoreductase</keyword>
<evidence type="ECO:0000313" key="8">
    <source>
        <dbReference type="EMBL" id="GAA2012165.1"/>
    </source>
</evidence>
<name>A0ABN2TKN1_9ACTN</name>
<evidence type="ECO:0000256" key="2">
    <source>
        <dbReference type="ARBA" id="ARBA00006796"/>
    </source>
</evidence>
<dbReference type="Gene3D" id="3.50.50.60">
    <property type="entry name" value="FAD/NAD(P)-binding domain"/>
    <property type="match status" value="1"/>
</dbReference>
<dbReference type="RefSeq" id="WP_344165183.1">
    <property type="nucleotide sequence ID" value="NZ_BAAAPC010000024.1"/>
</dbReference>
<evidence type="ECO:0000256" key="3">
    <source>
        <dbReference type="ARBA" id="ARBA00022630"/>
    </source>
</evidence>
<dbReference type="SUPFAM" id="SSF51905">
    <property type="entry name" value="FAD/NAD(P)-binding domain"/>
    <property type="match status" value="1"/>
</dbReference>
<gene>
    <name evidence="8" type="ORF">GCM10009799_45630</name>
</gene>
<keyword evidence="9" id="KW-1185">Reference proteome</keyword>
<evidence type="ECO:0000313" key="9">
    <source>
        <dbReference type="Proteomes" id="UP001501585"/>
    </source>
</evidence>
<dbReference type="InterPro" id="IPR059103">
    <property type="entry name" value="FixC-like_C"/>
</dbReference>
<keyword evidence="4" id="KW-0274">FAD</keyword>
<keyword evidence="3" id="KW-0285">Flavoprotein</keyword>
<dbReference type="Pfam" id="PF01494">
    <property type="entry name" value="FAD_binding_3"/>
    <property type="match status" value="1"/>
</dbReference>
<dbReference type="InterPro" id="IPR039651">
    <property type="entry name" value="FixC-like"/>
</dbReference>
<protein>
    <submittedName>
        <fullName evidence="8">FAD-dependent oxidoreductase</fullName>
    </submittedName>
</protein>